<reference evidence="1 2" key="1">
    <citation type="journal article" date="2011" name="BMC Genomics">
        <title>Insight into cross-talk between intra-amoebal pathogens.</title>
        <authorList>
            <person name="Gimenez G."/>
            <person name="Bertelli C."/>
            <person name="Moliner C."/>
            <person name="Robert C."/>
            <person name="Raoult D."/>
            <person name="Fournier P.E."/>
            <person name="Greub G."/>
        </authorList>
    </citation>
    <scope>NUCLEOTIDE SEQUENCE [LARGE SCALE GENOMIC DNA]</scope>
    <source>
        <strain evidence="1 2">LLAP12</strain>
    </source>
</reference>
<evidence type="ECO:0000313" key="2">
    <source>
        <dbReference type="Proteomes" id="UP000002770"/>
    </source>
</evidence>
<dbReference type="Proteomes" id="UP000002770">
    <property type="component" value="Unassembled WGS sequence"/>
</dbReference>
<name>G9ERZ9_9GAMM</name>
<evidence type="ECO:0000313" key="1">
    <source>
        <dbReference type="EMBL" id="EHL29780.1"/>
    </source>
</evidence>
<dbReference type="EMBL" id="JH413843">
    <property type="protein sequence ID" value="EHL29780.1"/>
    <property type="molecule type" value="Genomic_DNA"/>
</dbReference>
<sequence>MFFSCPQKAKHSYFFGKQIDDLAAVLSSYINREADFPYSKLHDLYTAIELIENNHMKTSLLARLNKDVISRLYQHNPKLYSLYVHINAHITELMEADSADYATQISSIP</sequence>
<keyword evidence="2" id="KW-1185">Reference proteome</keyword>
<accession>G9ERZ9</accession>
<dbReference type="OrthoDB" id="9952906at2"/>
<organism evidence="1 2">
    <name type="scientific">Legionella drancourtii LLAP12</name>
    <dbReference type="NCBI Taxonomy" id="658187"/>
    <lineage>
        <taxon>Bacteria</taxon>
        <taxon>Pseudomonadati</taxon>
        <taxon>Pseudomonadota</taxon>
        <taxon>Gammaproteobacteria</taxon>
        <taxon>Legionellales</taxon>
        <taxon>Legionellaceae</taxon>
        <taxon>Legionella</taxon>
    </lineage>
</organism>
<dbReference type="InParanoid" id="G9ERZ9"/>
<protein>
    <submittedName>
        <fullName evidence="1">Uncharacterized protein</fullName>
    </submittedName>
</protein>
<gene>
    <name evidence="1" type="ORF">LDG_8071</name>
</gene>
<proteinExistence type="predicted"/>
<dbReference type="RefSeq" id="WP_006871955.1">
    <property type="nucleotide sequence ID" value="NZ_JH413843.1"/>
</dbReference>
<dbReference type="HOGENOM" id="CLU_2180537_0_0_6"/>
<dbReference type="AlphaFoldDB" id="G9ERZ9"/>